<feature type="transmembrane region" description="Helical" evidence="1">
    <location>
        <begin position="300"/>
        <end position="323"/>
    </location>
</feature>
<organism evidence="2 3">
    <name type="scientific">Helicobacter marmotae</name>
    <dbReference type="NCBI Taxonomy" id="152490"/>
    <lineage>
        <taxon>Bacteria</taxon>
        <taxon>Pseudomonadati</taxon>
        <taxon>Campylobacterota</taxon>
        <taxon>Epsilonproteobacteria</taxon>
        <taxon>Campylobacterales</taxon>
        <taxon>Helicobacteraceae</taxon>
        <taxon>Helicobacter</taxon>
    </lineage>
</organism>
<dbReference type="AlphaFoldDB" id="A0A3D8I4T4"/>
<evidence type="ECO:0000256" key="1">
    <source>
        <dbReference type="SAM" id="Phobius"/>
    </source>
</evidence>
<evidence type="ECO:0000313" key="3">
    <source>
        <dbReference type="Proteomes" id="UP000256599"/>
    </source>
</evidence>
<dbReference type="EMBL" id="NXLR01000005">
    <property type="protein sequence ID" value="RDU60160.1"/>
    <property type="molecule type" value="Genomic_DNA"/>
</dbReference>
<keyword evidence="1" id="KW-0472">Membrane</keyword>
<name>A0A3D8I4T4_9HELI</name>
<feature type="transmembrane region" description="Helical" evidence="1">
    <location>
        <begin position="245"/>
        <end position="264"/>
    </location>
</feature>
<protein>
    <recommendedName>
        <fullName evidence="4">Glycosyltransferase RgtA/B/C/D-like domain-containing protein</fullName>
    </recommendedName>
</protein>
<reference evidence="2 3" key="1">
    <citation type="submission" date="2018-04" db="EMBL/GenBank/DDBJ databases">
        <title>Novel Campyloabacter and Helicobacter Species and Strains.</title>
        <authorList>
            <person name="Mannion A.J."/>
            <person name="Shen Z."/>
            <person name="Fox J.G."/>
        </authorList>
    </citation>
    <scope>NUCLEOTIDE SEQUENCE [LARGE SCALE GENOMIC DNA]</scope>
    <source>
        <strain evidence="2 3">MIT 98-6070</strain>
    </source>
</reference>
<feature type="transmembrane region" description="Helical" evidence="1">
    <location>
        <begin position="102"/>
        <end position="128"/>
    </location>
</feature>
<feature type="transmembrane region" description="Helical" evidence="1">
    <location>
        <begin position="72"/>
        <end position="95"/>
    </location>
</feature>
<gene>
    <name evidence="2" type="ORF">CQA63_04205</name>
</gene>
<proteinExistence type="predicted"/>
<feature type="transmembrane region" description="Helical" evidence="1">
    <location>
        <begin position="140"/>
        <end position="156"/>
    </location>
</feature>
<comment type="caution">
    <text evidence="2">The sequence shown here is derived from an EMBL/GenBank/DDBJ whole genome shotgun (WGS) entry which is preliminary data.</text>
</comment>
<keyword evidence="1" id="KW-0812">Transmembrane</keyword>
<feature type="transmembrane region" description="Helical" evidence="1">
    <location>
        <begin position="41"/>
        <end position="66"/>
    </location>
</feature>
<dbReference type="Proteomes" id="UP000256599">
    <property type="component" value="Unassembled WGS sequence"/>
</dbReference>
<keyword evidence="3" id="KW-1185">Reference proteome</keyword>
<feature type="transmembrane region" description="Helical" evidence="1">
    <location>
        <begin position="163"/>
        <end position="185"/>
    </location>
</feature>
<keyword evidence="1" id="KW-1133">Transmembrane helix</keyword>
<evidence type="ECO:0008006" key="4">
    <source>
        <dbReference type="Google" id="ProtNLM"/>
    </source>
</evidence>
<accession>A0A3D8I4T4</accession>
<sequence>MWLEIYHQHPIFNGYNPSSGRFFPLASMDLNIIAHFSQSPYIFFTFNALICFSIAILLWICFSVIIPLKRPWRIGIIFCLMLHPGFVTIMLGICYPERLQVLFLLIFMLSSLYFYKHTSLLSAILGLVSANIALYYKEPTFLIIGTFGLIMAIFQYKRGYKVIWYYVACALSAVLFLGLYIWLIMPNVERTYAREIFLSPYESLLYTLKGIFNFILNDSPLLLLLPILLVYRAYRILFCKEVEHIFWDSLLLGGFLYVCAFIKLNLFESYYLIPVYFVSLGAMLYFLCTLQYIQKCIFKSLCMLCGVLICLNSLPSGIYQFVWLKVEGVKFHNALNFIANLARKEEKLVLYFYGNGRGEIYNAWYYIYFARYLEQLYNVHNFDVRTQSPNSPTLWEKERLWGYNANARLSIFNSDKITQPQSKDIIILHNSTAIEPREAYKALSERYKLIYISKELSLPYIALKPLLKICFAKSQTLQDATRGNANPLKLPLRDYIFEVP</sequence>
<feature type="transmembrane region" description="Helical" evidence="1">
    <location>
        <begin position="211"/>
        <end position="233"/>
    </location>
</feature>
<evidence type="ECO:0000313" key="2">
    <source>
        <dbReference type="EMBL" id="RDU60160.1"/>
    </source>
</evidence>
<feature type="transmembrane region" description="Helical" evidence="1">
    <location>
        <begin position="270"/>
        <end position="288"/>
    </location>
</feature>